<dbReference type="GO" id="GO:0008156">
    <property type="term" value="P:negative regulation of DNA replication"/>
    <property type="evidence" value="ECO:0007669"/>
    <property type="project" value="UniProtKB-KW"/>
</dbReference>
<dbReference type="GO" id="GO:0046872">
    <property type="term" value="F:metal ion binding"/>
    <property type="evidence" value="ECO:0007669"/>
    <property type="project" value="UniProtKB-KW"/>
</dbReference>
<evidence type="ECO:0000256" key="5">
    <source>
        <dbReference type="ARBA" id="ARBA00022880"/>
    </source>
</evidence>
<dbReference type="InterPro" id="IPR010377">
    <property type="entry name" value="YabA"/>
</dbReference>
<reference evidence="7 9" key="1">
    <citation type="submission" date="2015-01" db="EMBL/GenBank/DDBJ databases">
        <title>Genome sequences of high lactate-tolerant strain Salinicoccus roseus W12 with industrial interest.</title>
        <authorList>
            <person name="Wang H."/>
            <person name="Yu B."/>
        </authorList>
    </citation>
    <scope>NUCLEOTIDE SEQUENCE [LARGE SCALE GENOMIC DNA]</scope>
    <source>
        <strain evidence="7 9">W12</strain>
    </source>
</reference>
<dbReference type="GO" id="GO:0006260">
    <property type="term" value="P:DNA replication"/>
    <property type="evidence" value="ECO:0007669"/>
    <property type="project" value="UniProtKB-KW"/>
</dbReference>
<evidence type="ECO:0000256" key="6">
    <source>
        <dbReference type="SAM" id="Coils"/>
    </source>
</evidence>
<keyword evidence="1" id="KW-0963">Cytoplasm</keyword>
<evidence type="ECO:0000256" key="4">
    <source>
        <dbReference type="ARBA" id="ARBA00022833"/>
    </source>
</evidence>
<keyword evidence="2" id="KW-0235">DNA replication</keyword>
<keyword evidence="6" id="KW-0175">Coiled coil</keyword>
<keyword evidence="3" id="KW-0479">Metal-binding</keyword>
<dbReference type="EMBL" id="JABEVU030000001">
    <property type="protein sequence ID" value="MDB0580991.1"/>
    <property type="molecule type" value="Genomic_DNA"/>
</dbReference>
<reference evidence="8" key="3">
    <citation type="submission" date="2022-12" db="EMBL/GenBank/DDBJ databases">
        <title>Genome analysis and biological profiling of marine Salinicoccus roseus MOSEL-ME25.</title>
        <authorList>
            <person name="Mirza F.T."/>
            <person name="Xie Y."/>
            <person name="Shinwari Z.K."/>
        </authorList>
    </citation>
    <scope>NUCLEOTIDE SEQUENCE</scope>
    <source>
        <strain evidence="8">MOSEL-ME25</strain>
    </source>
</reference>
<evidence type="ECO:0000313" key="9">
    <source>
        <dbReference type="Proteomes" id="UP000031546"/>
    </source>
</evidence>
<protein>
    <submittedName>
        <fullName evidence="8">Initiation control protein YabA</fullName>
    </submittedName>
</protein>
<evidence type="ECO:0000313" key="10">
    <source>
        <dbReference type="Proteomes" id="UP000527860"/>
    </source>
</evidence>
<dbReference type="EMBL" id="JXII01000007">
    <property type="protein sequence ID" value="KIH70443.1"/>
    <property type="molecule type" value="Genomic_DNA"/>
</dbReference>
<name>A0A0C2DKC3_9STAP</name>
<sequence length="104" mass="12390">MDRERLFTHISKLEADMNHMYEELQTLKELSVRLVEENVSLQMEKDNYEQLLAKEESEKAKSFKQNTLNNLYDEGFHVCSIHFGTHRHGEDCLFCQGFLQHRNN</sequence>
<dbReference type="Pfam" id="PF06156">
    <property type="entry name" value="YabA"/>
    <property type="match status" value="1"/>
</dbReference>
<dbReference type="GeneID" id="77845749"/>
<evidence type="ECO:0000313" key="7">
    <source>
        <dbReference type="EMBL" id="KIH70443.1"/>
    </source>
</evidence>
<evidence type="ECO:0000256" key="2">
    <source>
        <dbReference type="ARBA" id="ARBA00022705"/>
    </source>
</evidence>
<comment type="caution">
    <text evidence="7">The sequence shown here is derived from an EMBL/GenBank/DDBJ whole genome shotgun (WGS) entry which is preliminary data.</text>
</comment>
<proteinExistence type="predicted"/>
<dbReference type="PIRSF" id="PIRSF021439">
    <property type="entry name" value="DUF972"/>
    <property type="match status" value="1"/>
</dbReference>
<dbReference type="AlphaFoldDB" id="A0A0C2DKC3"/>
<keyword evidence="4" id="KW-0862">Zinc</keyword>
<accession>A0A0C2DKC3</accession>
<evidence type="ECO:0000313" key="8">
    <source>
        <dbReference type="EMBL" id="MDB0580991.1"/>
    </source>
</evidence>
<keyword evidence="10" id="KW-1185">Reference proteome</keyword>
<organism evidence="7 9">
    <name type="scientific">Salinicoccus roseus</name>
    <dbReference type="NCBI Taxonomy" id="45670"/>
    <lineage>
        <taxon>Bacteria</taxon>
        <taxon>Bacillati</taxon>
        <taxon>Bacillota</taxon>
        <taxon>Bacilli</taxon>
        <taxon>Bacillales</taxon>
        <taxon>Staphylococcaceae</taxon>
        <taxon>Salinicoccus</taxon>
    </lineage>
</organism>
<evidence type="ECO:0000256" key="1">
    <source>
        <dbReference type="ARBA" id="ARBA00022490"/>
    </source>
</evidence>
<feature type="coiled-coil region" evidence="6">
    <location>
        <begin position="10"/>
        <end position="65"/>
    </location>
</feature>
<reference evidence="8" key="2">
    <citation type="submission" date="2020-04" db="EMBL/GenBank/DDBJ databases">
        <authorList>
            <person name="Tanveer F."/>
            <person name="Xie Y."/>
            <person name="Shinwari Z.K."/>
        </authorList>
    </citation>
    <scope>NUCLEOTIDE SEQUENCE</scope>
    <source>
        <strain evidence="8">MOSEL-ME25</strain>
    </source>
</reference>
<evidence type="ECO:0000256" key="3">
    <source>
        <dbReference type="ARBA" id="ARBA00022723"/>
    </source>
</evidence>
<dbReference type="Proteomes" id="UP000527860">
    <property type="component" value="Unassembled WGS sequence"/>
</dbReference>
<keyword evidence="5" id="KW-0236">DNA replication inhibitor</keyword>
<dbReference type="RefSeq" id="WP_031547735.1">
    <property type="nucleotide sequence ID" value="NZ_CANNAG010000003.1"/>
</dbReference>
<dbReference type="OrthoDB" id="2112130at2"/>
<dbReference type="Proteomes" id="UP000031546">
    <property type="component" value="Unassembled WGS sequence"/>
</dbReference>
<gene>
    <name evidence="8" type="ORF">F7P68_0010670</name>
    <name evidence="7" type="ORF">SN16_09285</name>
</gene>
<dbReference type="STRING" id="45670.SN16_09285"/>